<dbReference type="GO" id="GO:0016740">
    <property type="term" value="F:transferase activity"/>
    <property type="evidence" value="ECO:0007669"/>
    <property type="project" value="UniProtKB-KW"/>
</dbReference>
<feature type="transmembrane region" description="Helical" evidence="1">
    <location>
        <begin position="386"/>
        <end position="405"/>
    </location>
</feature>
<dbReference type="Pfam" id="PF00535">
    <property type="entry name" value="Glycos_transf_2"/>
    <property type="match status" value="1"/>
</dbReference>
<dbReference type="EMBL" id="WOYG01000001">
    <property type="protein sequence ID" value="NLV11580.1"/>
    <property type="molecule type" value="Genomic_DNA"/>
</dbReference>
<keyword evidence="1" id="KW-1133">Transmembrane helix</keyword>
<keyword evidence="1" id="KW-0812">Transmembrane</keyword>
<dbReference type="InterPro" id="IPR050256">
    <property type="entry name" value="Glycosyltransferase_2"/>
</dbReference>
<keyword evidence="1" id="KW-0472">Membrane</keyword>
<dbReference type="InterPro" id="IPR029044">
    <property type="entry name" value="Nucleotide-diphossugar_trans"/>
</dbReference>
<organism evidence="3 4">
    <name type="scientific">Halomicrobium mukohataei</name>
    <dbReference type="NCBI Taxonomy" id="57705"/>
    <lineage>
        <taxon>Archaea</taxon>
        <taxon>Methanobacteriati</taxon>
        <taxon>Methanobacteriota</taxon>
        <taxon>Stenosarchaea group</taxon>
        <taxon>Halobacteria</taxon>
        <taxon>Halobacteriales</taxon>
        <taxon>Haloarculaceae</taxon>
        <taxon>Halomicrobium</taxon>
    </lineage>
</organism>
<accession>A0A847UIX9</accession>
<comment type="caution">
    <text evidence="3">The sequence shown here is derived from an EMBL/GenBank/DDBJ whole genome shotgun (WGS) entry which is preliminary data.</text>
</comment>
<sequence>MVVIRRTMSENVYEQNQSSSAATAEPGHAVGFVATEKNTEALLRAILRAQERGYDVFVATLGESDGESTRFAKQLGAKVVPLRTDELAPETLRRCLSVAAEEADFSSLLIHPDIEKRIDYDRSAELLDSEDFCIDAAIKAEASSDALAPEIVVGIPAYNEEQTIASVVEKSLPVADEVLVVDDGSQDETATLAAAAGATVIEHETNSGYGAALQTTFEEAHTRNADRLVVIDADGQHDPTDIPRIVEAQKESESELVIGSRFADDGDTDAPLYRRFGLTIVNLLTNLSFGVIRPRSWVSDTQSGFRAYNQRAIESLATDDGIGNNMSASTDILHHAHSNGYEVEEVGTTIDYDVENASNQHPVSHGITLVSNILQTVEHERPITSLGIPGFLSSFVGLGFGYWTFSNYIASGTFPMGLAITSAFFGLAGIFACFTAIILHSLKQHLDD</sequence>
<gene>
    <name evidence="3" type="ORF">GOC74_16755</name>
</gene>
<name>A0A847UIX9_9EURY</name>
<dbReference type="Gene3D" id="3.90.550.10">
    <property type="entry name" value="Spore Coat Polysaccharide Biosynthesis Protein SpsA, Chain A"/>
    <property type="match status" value="1"/>
</dbReference>
<dbReference type="CDD" id="cd04179">
    <property type="entry name" value="DPM_DPG-synthase_like"/>
    <property type="match status" value="1"/>
</dbReference>
<dbReference type="SUPFAM" id="SSF53448">
    <property type="entry name" value="Nucleotide-diphospho-sugar transferases"/>
    <property type="match status" value="1"/>
</dbReference>
<dbReference type="PANTHER" id="PTHR48090:SF7">
    <property type="entry name" value="RFBJ PROTEIN"/>
    <property type="match status" value="1"/>
</dbReference>
<feature type="transmembrane region" description="Helical" evidence="1">
    <location>
        <begin position="417"/>
        <end position="439"/>
    </location>
</feature>
<proteinExistence type="predicted"/>
<evidence type="ECO:0000313" key="3">
    <source>
        <dbReference type="EMBL" id="NLV11580.1"/>
    </source>
</evidence>
<evidence type="ECO:0000256" key="1">
    <source>
        <dbReference type="SAM" id="Phobius"/>
    </source>
</evidence>
<dbReference type="AlphaFoldDB" id="A0A847UIX9"/>
<evidence type="ECO:0000259" key="2">
    <source>
        <dbReference type="Pfam" id="PF00535"/>
    </source>
</evidence>
<dbReference type="InterPro" id="IPR001173">
    <property type="entry name" value="Glyco_trans_2-like"/>
</dbReference>
<evidence type="ECO:0000313" key="4">
    <source>
        <dbReference type="Proteomes" id="UP000608662"/>
    </source>
</evidence>
<reference evidence="3" key="1">
    <citation type="submission" date="2019-12" db="EMBL/GenBank/DDBJ databases">
        <title>Whole-genome sequence of Halomicrobium mukohataei pws1.</title>
        <authorList>
            <person name="Verma D.K."/>
            <person name="Gopal K."/>
            <person name="Prasad E.S."/>
        </authorList>
    </citation>
    <scope>NUCLEOTIDE SEQUENCE</scope>
    <source>
        <strain evidence="3">Pws1</strain>
    </source>
</reference>
<feature type="domain" description="Glycosyltransferase 2-like" evidence="2">
    <location>
        <begin position="153"/>
        <end position="314"/>
    </location>
</feature>
<keyword evidence="3" id="KW-0808">Transferase</keyword>
<protein>
    <submittedName>
        <fullName evidence="3">Glycosyltransferase</fullName>
    </submittedName>
</protein>
<dbReference type="PANTHER" id="PTHR48090">
    <property type="entry name" value="UNDECAPRENYL-PHOSPHATE 4-DEOXY-4-FORMAMIDO-L-ARABINOSE TRANSFERASE-RELATED"/>
    <property type="match status" value="1"/>
</dbReference>
<dbReference type="Proteomes" id="UP000608662">
    <property type="component" value="Unassembled WGS sequence"/>
</dbReference>